<proteinExistence type="predicted"/>
<reference evidence="1 2" key="1">
    <citation type="submission" date="2016-11" db="EMBL/GenBank/DDBJ databases">
        <authorList>
            <person name="Jaros S."/>
            <person name="Januszkiewicz K."/>
            <person name="Wedrychowicz H."/>
        </authorList>
    </citation>
    <scope>NUCLEOTIDE SEQUENCE [LARGE SCALE GENOMIC DNA]</scope>
    <source>
        <strain evidence="1 2">DSM 19980</strain>
    </source>
</reference>
<evidence type="ECO:0000313" key="1">
    <source>
        <dbReference type="EMBL" id="SHF04533.1"/>
    </source>
</evidence>
<organism evidence="1 2">
    <name type="scientific">Modicisalibacter ilicicola DSM 19980</name>
    <dbReference type="NCBI Taxonomy" id="1121942"/>
    <lineage>
        <taxon>Bacteria</taxon>
        <taxon>Pseudomonadati</taxon>
        <taxon>Pseudomonadota</taxon>
        <taxon>Gammaproteobacteria</taxon>
        <taxon>Oceanospirillales</taxon>
        <taxon>Halomonadaceae</taxon>
        <taxon>Modicisalibacter</taxon>
    </lineage>
</organism>
<dbReference type="AlphaFoldDB" id="A0A1M4YFV5"/>
<gene>
    <name evidence="1" type="ORF">SAMN02745148_01698</name>
</gene>
<sequence length="109" mass="12449">MGYDSEFDQRRLDQLASTYLSESLAAGYVVFFADDDGRLGKATWCLDEGHYKSLNDSGFKYHLMELLDSLLVYRAQHEQPNATQGVVKLNKEKLRVEWVTPEEASQLAE</sequence>
<dbReference type="Proteomes" id="UP000184346">
    <property type="component" value="Unassembled WGS sequence"/>
</dbReference>
<name>A0A1M4YFV5_9GAMM</name>
<dbReference type="EMBL" id="FQUJ01000006">
    <property type="protein sequence ID" value="SHF04533.1"/>
    <property type="molecule type" value="Genomic_DNA"/>
</dbReference>
<dbReference type="OrthoDB" id="5769495at2"/>
<keyword evidence="2" id="KW-1185">Reference proteome</keyword>
<protein>
    <submittedName>
        <fullName evidence="1">Uncharacterized protein</fullName>
    </submittedName>
</protein>
<dbReference type="RefSeq" id="WP_072821721.1">
    <property type="nucleotide sequence ID" value="NZ_FQUJ01000006.1"/>
</dbReference>
<accession>A0A1M4YFV5</accession>
<evidence type="ECO:0000313" key="2">
    <source>
        <dbReference type="Proteomes" id="UP000184346"/>
    </source>
</evidence>
<dbReference type="STRING" id="1121942.SAMN02745148_01698"/>